<sequence>MPMNAALGDLPTTATHAHTGAWVASVLRSRIAEGRLVPGTKLSEQSLSATLGVSRNTLREAFTVLDGELIVTRIPNRGVFVASPGPDEIREIYNVRRILEPAAALWGPGPDIAELRSVVAEARGALARGSVPDMAAANQRFHEALILGTGSTGLLEMMSRVLAQMRLVFHAMSNAPDFHSHYVELNAELLELLAAGQRAEAAERLRSYLDVAESELLAQFTGAAPAPARASNRTPRIHSRRDC</sequence>
<dbReference type="Gene3D" id="1.10.10.10">
    <property type="entry name" value="Winged helix-like DNA-binding domain superfamily/Winged helix DNA-binding domain"/>
    <property type="match status" value="1"/>
</dbReference>
<proteinExistence type="predicted"/>
<feature type="region of interest" description="Disordered" evidence="4">
    <location>
        <begin position="224"/>
        <end position="243"/>
    </location>
</feature>
<dbReference type="PANTHER" id="PTHR43537">
    <property type="entry name" value="TRANSCRIPTIONAL REGULATOR, GNTR FAMILY"/>
    <property type="match status" value="1"/>
</dbReference>
<gene>
    <name evidence="6" type="ORF">G6034_01860</name>
</gene>
<evidence type="ECO:0000256" key="2">
    <source>
        <dbReference type="ARBA" id="ARBA00023125"/>
    </source>
</evidence>
<dbReference type="PROSITE" id="PS50949">
    <property type="entry name" value="HTH_GNTR"/>
    <property type="match status" value="1"/>
</dbReference>
<dbReference type="InterPro" id="IPR036390">
    <property type="entry name" value="WH_DNA-bd_sf"/>
</dbReference>
<dbReference type="SUPFAM" id="SSF48008">
    <property type="entry name" value="GntR ligand-binding domain-like"/>
    <property type="match status" value="1"/>
</dbReference>
<dbReference type="SMART" id="SM00345">
    <property type="entry name" value="HTH_GNTR"/>
    <property type="match status" value="1"/>
</dbReference>
<evidence type="ECO:0000256" key="1">
    <source>
        <dbReference type="ARBA" id="ARBA00023015"/>
    </source>
</evidence>
<accession>A0A7Y7LY54</accession>
<evidence type="ECO:0000259" key="5">
    <source>
        <dbReference type="PROSITE" id="PS50949"/>
    </source>
</evidence>
<dbReference type="PANTHER" id="PTHR43537:SF45">
    <property type="entry name" value="GNTR FAMILY REGULATORY PROTEIN"/>
    <property type="match status" value="1"/>
</dbReference>
<dbReference type="SUPFAM" id="SSF46785">
    <property type="entry name" value="Winged helix' DNA-binding domain"/>
    <property type="match status" value="1"/>
</dbReference>
<dbReference type="GO" id="GO:0003677">
    <property type="term" value="F:DNA binding"/>
    <property type="evidence" value="ECO:0007669"/>
    <property type="project" value="UniProtKB-KW"/>
</dbReference>
<name>A0A7Y7LY54_9MICC</name>
<evidence type="ECO:0000313" key="6">
    <source>
        <dbReference type="EMBL" id="NVM93669.1"/>
    </source>
</evidence>
<organism evidence="6 7">
    <name type="scientific">Arthrobacter wenxiniae</name>
    <dbReference type="NCBI Taxonomy" id="2713570"/>
    <lineage>
        <taxon>Bacteria</taxon>
        <taxon>Bacillati</taxon>
        <taxon>Actinomycetota</taxon>
        <taxon>Actinomycetes</taxon>
        <taxon>Micrococcales</taxon>
        <taxon>Micrococcaceae</taxon>
        <taxon>Arthrobacter</taxon>
    </lineage>
</organism>
<keyword evidence="1" id="KW-0805">Transcription regulation</keyword>
<reference evidence="6 7" key="1">
    <citation type="submission" date="2020-02" db="EMBL/GenBank/DDBJ databases">
        <title>Genome sequence of strain AETb3-4.</title>
        <authorList>
            <person name="Gao J."/>
            <person name="Zhang X."/>
        </authorList>
    </citation>
    <scope>NUCLEOTIDE SEQUENCE [LARGE SCALE GENOMIC DNA]</scope>
    <source>
        <strain evidence="6 7">AETb3-4</strain>
    </source>
</reference>
<dbReference type="RefSeq" id="WP_176633410.1">
    <property type="nucleotide sequence ID" value="NZ_JAAMFM010000002.1"/>
</dbReference>
<dbReference type="SMART" id="SM00895">
    <property type="entry name" value="FCD"/>
    <property type="match status" value="1"/>
</dbReference>
<evidence type="ECO:0000256" key="4">
    <source>
        <dbReference type="SAM" id="MobiDB-lite"/>
    </source>
</evidence>
<dbReference type="GO" id="GO:0003700">
    <property type="term" value="F:DNA-binding transcription factor activity"/>
    <property type="evidence" value="ECO:0007669"/>
    <property type="project" value="InterPro"/>
</dbReference>
<dbReference type="InterPro" id="IPR011711">
    <property type="entry name" value="GntR_C"/>
</dbReference>
<protein>
    <submittedName>
        <fullName evidence="6">GntR family transcriptional regulator</fullName>
    </submittedName>
</protein>
<feature type="domain" description="HTH gntR-type" evidence="5">
    <location>
        <begin position="17"/>
        <end position="84"/>
    </location>
</feature>
<dbReference type="InterPro" id="IPR000524">
    <property type="entry name" value="Tscrpt_reg_HTH_GntR"/>
</dbReference>
<dbReference type="Gene3D" id="1.20.120.530">
    <property type="entry name" value="GntR ligand-binding domain-like"/>
    <property type="match status" value="1"/>
</dbReference>
<keyword evidence="2" id="KW-0238">DNA-binding</keyword>
<dbReference type="CDD" id="cd07377">
    <property type="entry name" value="WHTH_GntR"/>
    <property type="match status" value="1"/>
</dbReference>
<dbReference type="Proteomes" id="UP000543556">
    <property type="component" value="Unassembled WGS sequence"/>
</dbReference>
<dbReference type="InterPro" id="IPR036388">
    <property type="entry name" value="WH-like_DNA-bd_sf"/>
</dbReference>
<dbReference type="Pfam" id="PF00392">
    <property type="entry name" value="GntR"/>
    <property type="match status" value="1"/>
</dbReference>
<dbReference type="Pfam" id="PF07729">
    <property type="entry name" value="FCD"/>
    <property type="match status" value="1"/>
</dbReference>
<evidence type="ECO:0000313" key="7">
    <source>
        <dbReference type="Proteomes" id="UP000543556"/>
    </source>
</evidence>
<dbReference type="InterPro" id="IPR008920">
    <property type="entry name" value="TF_FadR/GntR_C"/>
</dbReference>
<keyword evidence="3" id="KW-0804">Transcription</keyword>
<dbReference type="EMBL" id="JAAMFM010000002">
    <property type="protein sequence ID" value="NVM93669.1"/>
    <property type="molecule type" value="Genomic_DNA"/>
</dbReference>
<comment type="caution">
    <text evidence="6">The sequence shown here is derived from an EMBL/GenBank/DDBJ whole genome shotgun (WGS) entry which is preliminary data.</text>
</comment>
<keyword evidence="7" id="KW-1185">Reference proteome</keyword>
<evidence type="ECO:0000256" key="3">
    <source>
        <dbReference type="ARBA" id="ARBA00023163"/>
    </source>
</evidence>
<dbReference type="AlphaFoldDB" id="A0A7Y7LY54"/>